<evidence type="ECO:0000313" key="1">
    <source>
        <dbReference type="EMBL" id="EJW97917.1"/>
    </source>
</evidence>
<dbReference type="EMBL" id="AMCI01004519">
    <property type="protein sequence ID" value="EJW97917.1"/>
    <property type="molecule type" value="Genomic_DNA"/>
</dbReference>
<comment type="caution">
    <text evidence="1">The sequence shown here is derived from an EMBL/GenBank/DDBJ whole genome shotgun (WGS) entry which is preliminary data.</text>
</comment>
<name>J9G7Z9_9ZZZZ</name>
<reference evidence="1" key="1">
    <citation type="journal article" date="2012" name="PLoS ONE">
        <title>Gene sets for utilization of primary and secondary nutrition supplies in the distal gut of endangered iberian lynx.</title>
        <authorList>
            <person name="Alcaide M."/>
            <person name="Messina E."/>
            <person name="Richter M."/>
            <person name="Bargiela R."/>
            <person name="Peplies J."/>
            <person name="Huws S.A."/>
            <person name="Newbold C.J."/>
            <person name="Golyshin P.N."/>
            <person name="Simon M.A."/>
            <person name="Lopez G."/>
            <person name="Yakimov M.M."/>
            <person name="Ferrer M."/>
        </authorList>
    </citation>
    <scope>NUCLEOTIDE SEQUENCE</scope>
</reference>
<proteinExistence type="predicted"/>
<sequence>MFVTRCASCSPIRLTSISQRMLLTLKTCSNLTVGRLPIRKSSKRKLWLNMLNSASTTSLRCFRPLRLLTWVASTLTFSKIVSTQRRPIPTLVVQLRRLCGTSRRPSYA</sequence>
<accession>J9G7Z9</accession>
<gene>
    <name evidence="1" type="ORF">EVA_13977</name>
</gene>
<protein>
    <submittedName>
        <fullName evidence="1">Uncharacterized protein</fullName>
    </submittedName>
</protein>
<organism evidence="1">
    <name type="scientific">gut metagenome</name>
    <dbReference type="NCBI Taxonomy" id="749906"/>
    <lineage>
        <taxon>unclassified sequences</taxon>
        <taxon>metagenomes</taxon>
        <taxon>organismal metagenomes</taxon>
    </lineage>
</organism>
<dbReference type="AlphaFoldDB" id="J9G7Z9"/>